<organism evidence="2">
    <name type="scientific">Tanacetum cinerariifolium</name>
    <name type="common">Dalmatian daisy</name>
    <name type="synonym">Chrysanthemum cinerariifolium</name>
    <dbReference type="NCBI Taxonomy" id="118510"/>
    <lineage>
        <taxon>Eukaryota</taxon>
        <taxon>Viridiplantae</taxon>
        <taxon>Streptophyta</taxon>
        <taxon>Embryophyta</taxon>
        <taxon>Tracheophyta</taxon>
        <taxon>Spermatophyta</taxon>
        <taxon>Magnoliopsida</taxon>
        <taxon>eudicotyledons</taxon>
        <taxon>Gunneridae</taxon>
        <taxon>Pentapetalae</taxon>
        <taxon>asterids</taxon>
        <taxon>campanulids</taxon>
        <taxon>Asterales</taxon>
        <taxon>Asteraceae</taxon>
        <taxon>Asteroideae</taxon>
        <taxon>Anthemideae</taxon>
        <taxon>Anthemidinae</taxon>
        <taxon>Tanacetum</taxon>
    </lineage>
</organism>
<reference evidence="2" key="1">
    <citation type="journal article" date="2019" name="Sci. Rep.">
        <title>Draft genome of Tanacetum cinerariifolium, the natural source of mosquito coil.</title>
        <authorList>
            <person name="Yamashiro T."/>
            <person name="Shiraishi A."/>
            <person name="Satake H."/>
            <person name="Nakayama K."/>
        </authorList>
    </citation>
    <scope>NUCLEOTIDE SEQUENCE</scope>
</reference>
<evidence type="ECO:0000313" key="2">
    <source>
        <dbReference type="EMBL" id="GFC74644.1"/>
    </source>
</evidence>
<dbReference type="AlphaFoldDB" id="A0A699QPS3"/>
<evidence type="ECO:0000256" key="1">
    <source>
        <dbReference type="SAM" id="SignalP"/>
    </source>
</evidence>
<keyword evidence="1" id="KW-0732">Signal</keyword>
<sequence>MTWRAPWAWSGPAAGWQLRLWAYGARAATAYDVLPGAVGHRGAIYGAGDDVHLHAAARWRSTERASVSALFLAQHDCAVGVVLYPRAGPTPIPGR</sequence>
<proteinExistence type="predicted"/>
<name>A0A699QPS3_TANCI</name>
<gene>
    <name evidence="2" type="ORF">Tci_846614</name>
</gene>
<feature type="chain" id="PRO_5025485233" evidence="1">
    <location>
        <begin position="28"/>
        <end position="95"/>
    </location>
</feature>
<comment type="caution">
    <text evidence="2">The sequence shown here is derived from an EMBL/GenBank/DDBJ whole genome shotgun (WGS) entry which is preliminary data.</text>
</comment>
<dbReference type="EMBL" id="BKCJ011048245">
    <property type="protein sequence ID" value="GFC74644.1"/>
    <property type="molecule type" value="Genomic_DNA"/>
</dbReference>
<protein>
    <submittedName>
        <fullName evidence="2">Uncharacterized protein</fullName>
    </submittedName>
</protein>
<feature type="signal peptide" evidence="1">
    <location>
        <begin position="1"/>
        <end position="27"/>
    </location>
</feature>
<accession>A0A699QPS3</accession>